<dbReference type="PANTHER" id="PTHR21342">
    <property type="entry name" value="PHOSPHOPANTETHEINE ADENYLYLTRANSFERASE"/>
    <property type="match status" value="1"/>
</dbReference>
<feature type="binding site" evidence="9">
    <location>
        <begin position="10"/>
        <end position="11"/>
    </location>
    <ligand>
        <name>ATP</name>
        <dbReference type="ChEBI" id="CHEBI:30616"/>
    </ligand>
</feature>
<evidence type="ECO:0000256" key="6">
    <source>
        <dbReference type="ARBA" id="ARBA00022842"/>
    </source>
</evidence>
<comment type="caution">
    <text evidence="11">The sequence shown here is derived from an EMBL/GenBank/DDBJ whole genome shotgun (WGS) entry which is preliminary data.</text>
</comment>
<keyword evidence="6 9" id="KW-0460">Magnesium</keyword>
<dbReference type="Pfam" id="PF01467">
    <property type="entry name" value="CTP_transf_like"/>
    <property type="match status" value="1"/>
</dbReference>
<gene>
    <name evidence="9 11" type="primary">coaD</name>
    <name evidence="11" type="ORF">HYR64_09395</name>
</gene>
<dbReference type="SUPFAM" id="SSF52374">
    <property type="entry name" value="Nucleotidylyl transferase"/>
    <property type="match status" value="1"/>
</dbReference>
<feature type="binding site" evidence="9">
    <location>
        <position position="10"/>
    </location>
    <ligand>
        <name>substrate</name>
    </ligand>
</feature>
<dbReference type="AlphaFoldDB" id="A0A931PWG6"/>
<dbReference type="CDD" id="cd02163">
    <property type="entry name" value="PPAT"/>
    <property type="match status" value="1"/>
</dbReference>
<feature type="binding site" evidence="9">
    <location>
        <position position="99"/>
    </location>
    <ligand>
        <name>ATP</name>
        <dbReference type="ChEBI" id="CHEBI:30616"/>
    </ligand>
</feature>
<proteinExistence type="inferred from homology"/>
<evidence type="ECO:0000256" key="1">
    <source>
        <dbReference type="ARBA" id="ARBA00022490"/>
    </source>
</evidence>
<feature type="binding site" evidence="9">
    <location>
        <position position="74"/>
    </location>
    <ligand>
        <name>substrate</name>
    </ligand>
</feature>
<evidence type="ECO:0000256" key="5">
    <source>
        <dbReference type="ARBA" id="ARBA00022840"/>
    </source>
</evidence>
<keyword evidence="5 9" id="KW-0067">ATP-binding</keyword>
<dbReference type="Proteomes" id="UP000727962">
    <property type="component" value="Unassembled WGS sequence"/>
</dbReference>
<dbReference type="GO" id="GO:0005524">
    <property type="term" value="F:ATP binding"/>
    <property type="evidence" value="ECO:0007669"/>
    <property type="project" value="UniProtKB-KW"/>
</dbReference>
<accession>A0A931PWG6</accession>
<protein>
    <recommendedName>
        <fullName evidence="9">Phosphopantetheine adenylyltransferase</fullName>
        <ecNumber evidence="9">2.7.7.3</ecNumber>
    </recommendedName>
    <alternativeName>
        <fullName evidence="9">Dephospho-CoA pyrophosphorylase</fullName>
    </alternativeName>
    <alternativeName>
        <fullName evidence="9">Pantetheine-phosphate adenylyltransferase</fullName>
        <shortName evidence="9">PPAT</shortName>
    </alternativeName>
</protein>
<feature type="domain" description="Cytidyltransferase-like" evidence="10">
    <location>
        <begin position="6"/>
        <end position="134"/>
    </location>
</feature>
<evidence type="ECO:0000256" key="2">
    <source>
        <dbReference type="ARBA" id="ARBA00022679"/>
    </source>
</evidence>
<evidence type="ECO:0000313" key="11">
    <source>
        <dbReference type="EMBL" id="MBI1757305.1"/>
    </source>
</evidence>
<comment type="catalytic activity">
    <reaction evidence="8 9">
        <text>(R)-4'-phosphopantetheine + ATP + H(+) = 3'-dephospho-CoA + diphosphate</text>
        <dbReference type="Rhea" id="RHEA:19801"/>
        <dbReference type="ChEBI" id="CHEBI:15378"/>
        <dbReference type="ChEBI" id="CHEBI:30616"/>
        <dbReference type="ChEBI" id="CHEBI:33019"/>
        <dbReference type="ChEBI" id="CHEBI:57328"/>
        <dbReference type="ChEBI" id="CHEBI:61723"/>
        <dbReference type="EC" id="2.7.7.3"/>
    </reaction>
</comment>
<organism evidence="11 12">
    <name type="scientific">Fimbriimonas ginsengisoli</name>
    <dbReference type="NCBI Taxonomy" id="1005039"/>
    <lineage>
        <taxon>Bacteria</taxon>
        <taxon>Bacillati</taxon>
        <taxon>Armatimonadota</taxon>
        <taxon>Fimbriimonadia</taxon>
        <taxon>Fimbriimonadales</taxon>
        <taxon>Fimbriimonadaceae</taxon>
        <taxon>Fimbriimonas</taxon>
    </lineage>
</organism>
<feature type="site" description="Transition state stabilizer" evidence="9">
    <location>
        <position position="18"/>
    </location>
</feature>
<evidence type="ECO:0000256" key="3">
    <source>
        <dbReference type="ARBA" id="ARBA00022695"/>
    </source>
</evidence>
<feature type="binding site" evidence="9">
    <location>
        <position position="88"/>
    </location>
    <ligand>
        <name>substrate</name>
    </ligand>
</feature>
<evidence type="ECO:0000313" key="12">
    <source>
        <dbReference type="Proteomes" id="UP000727962"/>
    </source>
</evidence>
<comment type="cofactor">
    <cofactor evidence="9">
        <name>Mg(2+)</name>
        <dbReference type="ChEBI" id="CHEBI:18420"/>
    </cofactor>
</comment>
<feature type="binding site" evidence="9">
    <location>
        <begin position="124"/>
        <end position="130"/>
    </location>
    <ligand>
        <name>ATP</name>
        <dbReference type="ChEBI" id="CHEBI:30616"/>
    </ligand>
</feature>
<comment type="function">
    <text evidence="9">Reversibly transfers an adenylyl group from ATP to 4'-phosphopantetheine, yielding dephospho-CoA (dPCoA) and pyrophosphate.</text>
</comment>
<comment type="subunit">
    <text evidence="9">Homohexamer.</text>
</comment>
<evidence type="ECO:0000256" key="8">
    <source>
        <dbReference type="ARBA" id="ARBA00029346"/>
    </source>
</evidence>
<dbReference type="InterPro" id="IPR004821">
    <property type="entry name" value="Cyt_trans-like"/>
</dbReference>
<evidence type="ECO:0000256" key="7">
    <source>
        <dbReference type="ARBA" id="ARBA00022993"/>
    </source>
</evidence>
<keyword evidence="4 9" id="KW-0547">Nucleotide-binding</keyword>
<feature type="binding site" evidence="9">
    <location>
        <begin position="89"/>
        <end position="91"/>
    </location>
    <ligand>
        <name>ATP</name>
        <dbReference type="ChEBI" id="CHEBI:30616"/>
    </ligand>
</feature>
<dbReference type="InterPro" id="IPR014729">
    <property type="entry name" value="Rossmann-like_a/b/a_fold"/>
</dbReference>
<dbReference type="PANTHER" id="PTHR21342:SF1">
    <property type="entry name" value="PHOSPHOPANTETHEINE ADENYLYLTRANSFERASE"/>
    <property type="match status" value="1"/>
</dbReference>
<dbReference type="GO" id="GO:0015937">
    <property type="term" value="P:coenzyme A biosynthetic process"/>
    <property type="evidence" value="ECO:0007669"/>
    <property type="project" value="UniProtKB-UniRule"/>
</dbReference>
<dbReference type="GO" id="GO:0004595">
    <property type="term" value="F:pantetheine-phosphate adenylyltransferase activity"/>
    <property type="evidence" value="ECO:0007669"/>
    <property type="project" value="UniProtKB-UniRule"/>
</dbReference>
<feature type="binding site" evidence="9">
    <location>
        <position position="18"/>
    </location>
    <ligand>
        <name>ATP</name>
        <dbReference type="ChEBI" id="CHEBI:30616"/>
    </ligand>
</feature>
<dbReference type="Gene3D" id="3.40.50.620">
    <property type="entry name" value="HUPs"/>
    <property type="match status" value="1"/>
</dbReference>
<dbReference type="NCBIfam" id="TIGR01510">
    <property type="entry name" value="coaD_prev_kdtB"/>
    <property type="match status" value="1"/>
</dbReference>
<dbReference type="InterPro" id="IPR001980">
    <property type="entry name" value="PPAT"/>
</dbReference>
<reference evidence="11" key="1">
    <citation type="submission" date="2020-07" db="EMBL/GenBank/DDBJ databases">
        <title>Huge and variable diversity of episymbiotic CPR bacteria and DPANN archaea in groundwater ecosystems.</title>
        <authorList>
            <person name="He C.Y."/>
            <person name="Keren R."/>
            <person name="Whittaker M."/>
            <person name="Farag I.F."/>
            <person name="Doudna J."/>
            <person name="Cate J.H.D."/>
            <person name="Banfield J.F."/>
        </authorList>
    </citation>
    <scope>NUCLEOTIDE SEQUENCE</scope>
    <source>
        <strain evidence="11">NC_groundwater_17_Pr7_B-0.1um_64_12</strain>
    </source>
</reference>
<dbReference type="HAMAP" id="MF_00151">
    <property type="entry name" value="PPAT_bact"/>
    <property type="match status" value="1"/>
</dbReference>
<keyword evidence="1 9" id="KW-0963">Cytoplasm</keyword>
<comment type="subcellular location">
    <subcellularLocation>
        <location evidence="9">Cytoplasm</location>
    </subcellularLocation>
</comment>
<name>A0A931PWG6_FIMGI</name>
<evidence type="ECO:0000256" key="9">
    <source>
        <dbReference type="HAMAP-Rule" id="MF_00151"/>
    </source>
</evidence>
<keyword evidence="3 9" id="KW-0548">Nucleotidyltransferase</keyword>
<dbReference type="NCBIfam" id="TIGR00125">
    <property type="entry name" value="cyt_tran_rel"/>
    <property type="match status" value="1"/>
</dbReference>
<comment type="pathway">
    <text evidence="9">Cofactor biosynthesis; coenzyme A biosynthesis; CoA from (R)-pantothenate: step 4/5.</text>
</comment>
<comment type="similarity">
    <text evidence="9">Belongs to the bacterial CoaD family.</text>
</comment>
<keyword evidence="7 9" id="KW-0173">Coenzyme A biosynthesis</keyword>
<dbReference type="GO" id="GO:0005737">
    <property type="term" value="C:cytoplasm"/>
    <property type="evidence" value="ECO:0007669"/>
    <property type="project" value="UniProtKB-SubCell"/>
</dbReference>
<evidence type="ECO:0000259" key="10">
    <source>
        <dbReference type="Pfam" id="PF01467"/>
    </source>
</evidence>
<dbReference type="PRINTS" id="PR01020">
    <property type="entry name" value="LPSBIOSNTHSS"/>
</dbReference>
<evidence type="ECO:0000256" key="4">
    <source>
        <dbReference type="ARBA" id="ARBA00022741"/>
    </source>
</evidence>
<dbReference type="EC" id="2.7.7.3" evidence="9"/>
<dbReference type="EMBL" id="JACOSL010000059">
    <property type="protein sequence ID" value="MBI1757305.1"/>
    <property type="molecule type" value="Genomic_DNA"/>
</dbReference>
<keyword evidence="2 9" id="KW-0808">Transferase</keyword>
<feature type="binding site" evidence="9">
    <location>
        <position position="42"/>
    </location>
    <ligand>
        <name>substrate</name>
    </ligand>
</feature>
<sequence>MARLAIYPGSFDPPTLGHLDVVERAARLFDRIVVAVGSNPGKSALMSVEERVDALSASVKHLPNVEVATFKGLLISYAAKQGASAIVRGLRATADFEYEFQMAMVNRRFDAAIETVFLMTKWEYSYLSSSIVREVALLGGEFASLVPGPVVEPLRRAAKRAAG</sequence>